<feature type="region of interest" description="Disordered" evidence="5">
    <location>
        <begin position="501"/>
        <end position="522"/>
    </location>
</feature>
<dbReference type="Gene3D" id="2.10.110.10">
    <property type="entry name" value="Cysteine Rich Protein"/>
    <property type="match status" value="1"/>
</dbReference>
<feature type="compositionally biased region" description="Polar residues" evidence="5">
    <location>
        <begin position="925"/>
        <end position="938"/>
    </location>
</feature>
<feature type="compositionally biased region" description="Polar residues" evidence="5">
    <location>
        <begin position="824"/>
        <end position="834"/>
    </location>
</feature>
<dbReference type="OMA" id="KMSWPPE"/>
<dbReference type="AlphaFoldDB" id="A0A3B5R3R5"/>
<dbReference type="InParanoid" id="A0A3B5R3R5"/>
<feature type="region of interest" description="Disordered" evidence="5">
    <location>
        <begin position="278"/>
        <end position="297"/>
    </location>
</feature>
<feature type="domain" description="LIM zinc-binding" evidence="6">
    <location>
        <begin position="304"/>
        <end position="364"/>
    </location>
</feature>
<feature type="compositionally biased region" description="Polar residues" evidence="5">
    <location>
        <begin position="238"/>
        <end position="249"/>
    </location>
</feature>
<feature type="compositionally biased region" description="Polar residues" evidence="5">
    <location>
        <begin position="625"/>
        <end position="637"/>
    </location>
</feature>
<feature type="compositionally biased region" description="Low complexity" evidence="5">
    <location>
        <begin position="880"/>
        <end position="894"/>
    </location>
</feature>
<keyword evidence="2 4" id="KW-0862">Zinc</keyword>
<proteinExistence type="predicted"/>
<feature type="compositionally biased region" description="Polar residues" evidence="5">
    <location>
        <begin position="686"/>
        <end position="700"/>
    </location>
</feature>
<feature type="compositionally biased region" description="Basic and acidic residues" evidence="5">
    <location>
        <begin position="854"/>
        <end position="865"/>
    </location>
</feature>
<reference evidence="8" key="1">
    <citation type="submission" date="2012-01" db="EMBL/GenBank/DDBJ databases">
        <authorList>
            <person name="Walter R."/>
            <person name="Schartl M."/>
            <person name="Warren W."/>
        </authorList>
    </citation>
    <scope>NUCLEOTIDE SEQUENCE [LARGE SCALE GENOMIC DNA]</scope>
    <source>
        <strain evidence="8">JP 163 A</strain>
    </source>
</reference>
<dbReference type="PROSITE" id="PS50023">
    <property type="entry name" value="LIM_DOMAIN_2"/>
    <property type="match status" value="1"/>
</dbReference>
<organism evidence="7 8">
    <name type="scientific">Xiphophorus maculatus</name>
    <name type="common">Southern platyfish</name>
    <name type="synonym">Platypoecilus maculatus</name>
    <dbReference type="NCBI Taxonomy" id="8083"/>
    <lineage>
        <taxon>Eukaryota</taxon>
        <taxon>Metazoa</taxon>
        <taxon>Chordata</taxon>
        <taxon>Craniata</taxon>
        <taxon>Vertebrata</taxon>
        <taxon>Euteleostomi</taxon>
        <taxon>Actinopterygii</taxon>
        <taxon>Neopterygii</taxon>
        <taxon>Teleostei</taxon>
        <taxon>Neoteleostei</taxon>
        <taxon>Acanthomorphata</taxon>
        <taxon>Ovalentaria</taxon>
        <taxon>Atherinomorphae</taxon>
        <taxon>Cyprinodontiformes</taxon>
        <taxon>Poeciliidae</taxon>
        <taxon>Poeciliinae</taxon>
        <taxon>Xiphophorus</taxon>
    </lineage>
</organism>
<feature type="compositionally biased region" description="Polar residues" evidence="5">
    <location>
        <begin position="745"/>
        <end position="756"/>
    </location>
</feature>
<evidence type="ECO:0000256" key="5">
    <source>
        <dbReference type="SAM" id="MobiDB-lite"/>
    </source>
</evidence>
<feature type="compositionally biased region" description="Polar residues" evidence="5">
    <location>
        <begin position="1021"/>
        <end position="1041"/>
    </location>
</feature>
<feature type="compositionally biased region" description="Polar residues" evidence="5">
    <location>
        <begin position="988"/>
        <end position="1009"/>
    </location>
</feature>
<reference evidence="7" key="3">
    <citation type="submission" date="2025-08" db="UniProtKB">
        <authorList>
            <consortium name="Ensembl"/>
        </authorList>
    </citation>
    <scope>IDENTIFICATION</scope>
    <source>
        <strain evidence="7">JP 163 A</strain>
    </source>
</reference>
<reference evidence="8" key="2">
    <citation type="journal article" date="2013" name="Nat. Genet.">
        <title>The genome of the platyfish, Xiphophorus maculatus, provides insights into evolutionary adaptation and several complex traits.</title>
        <authorList>
            <person name="Schartl M."/>
            <person name="Walter R.B."/>
            <person name="Shen Y."/>
            <person name="Garcia T."/>
            <person name="Catchen J."/>
            <person name="Amores A."/>
            <person name="Braasch I."/>
            <person name="Chalopin D."/>
            <person name="Volff J.N."/>
            <person name="Lesch K.P."/>
            <person name="Bisazza A."/>
            <person name="Minx P."/>
            <person name="Hillier L."/>
            <person name="Wilson R.K."/>
            <person name="Fuerstenberg S."/>
            <person name="Boore J."/>
            <person name="Searle S."/>
            <person name="Postlethwait J.H."/>
            <person name="Warren W.C."/>
        </authorList>
    </citation>
    <scope>NUCLEOTIDE SEQUENCE [LARGE SCALE GENOMIC DNA]</scope>
    <source>
        <strain evidence="8">JP 163 A</strain>
    </source>
</reference>
<dbReference type="SMART" id="SM00132">
    <property type="entry name" value="LIM"/>
    <property type="match status" value="1"/>
</dbReference>
<feature type="compositionally biased region" description="Low complexity" evidence="5">
    <location>
        <begin position="596"/>
        <end position="613"/>
    </location>
</feature>
<sequence>MDFGHQKLPCLVRDAPKGTTQADGQQHASGCLVFFFVIFHSSAVGRDTAMETFGLRRTQSLKSLSGTQERSRVASSTANWNRKSVSQLVQHYQSCADLRSSEKAEQGFEESVTCVDSRWRRLDSRDSGSFWTNLSRSRSMDFLPQRETSGTRALRALFESKASLQQDYHSGLGLNSPSTSVGKAAGNCPLQDWRSYNTSPKENTIQRTTQVDGRKAPNGLQESYRPTSRHTNDDKYSPSLSKGGTSTGQSRDRTSTSSSVKDRLALYLSRTAAIDSVGGSEQPEFRGTPRTKTKTSKFRSPANEMCSACLTPVYPVERMVVNKLTLHHNCFCCKHCKKKLSTHNYSSLYGEFYCISHYQQLFKRRGNYDEGFGHTQHKDRWLHKNTGTDEPDAKATSKMTKNNLKTPAELLSPTAGINERKDKSVADVKGKLKVRWPPERNITRSNPTQLTNAPVLKNKAHEAGKPATVGESERWRSDKPDYRREMTNTAGKGQSKTVNLVSAKKSPPGKPVSMKDSTKSAQISIPPMEREIPLRTSVKNQRAVQTRVVTLSKLNSSPVSNNLEAFQNKVRKSVRFAQKVDVALCDQSRQIGSGAESENSPEQSEQSLTSSSQHETETNDMEVDSLSNGLEESNGTPEMTLCQDNRDPTTEPNQESNVDVETRQEMPRMDDVTLPEDVEEVKGSLDCQSHTDISSLTEDNTTQHEPSEKADVASTGQVSTCGSEDLNGPQNPAGHVTEEEASLEMNENQLTTASSNSEKENTAIQKKALPRTNSKTKLGSLSKGRSPLTKLFTSTGNDKATRVETKDAKKTDVKPGGGLFGRLFQSSSDATKTPAQPEEHTKTSTANETAEMEPETKTEENKGENISEVAPLEPEAPNQTSSELSEETITTSIEQVNLSQESIKETSEHLPTPEKTDENPAYQESDLNITAATDQSASDPEKQPEILLTDTSLPNPDPEQSVIESTPEGSSDEHLIHPVVDDNFGEVVSSTQAGDGSIQISTDESSPNSDKLLDAPDETGGNLSSETLFSSSAENPQDQTNFFDLSESSSLAGSSPLSASAETAAALPHDFSLMDTQLLSAEAEASLVMTDPPPDPDSALLSVKQEDNLDPFSGVNQTNDQIADFDIFGSSNDLFSHPILFDAPDPNGEEVSTNQFSAFPDDIFGVSHTSDSTALFPVQPNISNVSNSLNDLLGSDAPSTVAPPTQIDLFAGDIFATDAQLLAVAEPSDADVFGDNLLVSEGNNTEQKSESSSWMDDLLG</sequence>
<feature type="region of interest" description="Disordered" evidence="5">
    <location>
        <begin position="192"/>
        <end position="260"/>
    </location>
</feature>
<keyword evidence="1 4" id="KW-0479">Metal-binding</keyword>
<feature type="compositionally biased region" description="Basic and acidic residues" evidence="5">
    <location>
        <begin position="250"/>
        <end position="260"/>
    </location>
</feature>
<dbReference type="Pfam" id="PF00412">
    <property type="entry name" value="LIM"/>
    <property type="match status" value="1"/>
</dbReference>
<evidence type="ECO:0000256" key="2">
    <source>
        <dbReference type="ARBA" id="ARBA00022833"/>
    </source>
</evidence>
<keyword evidence="8" id="KW-1185">Reference proteome</keyword>
<feature type="compositionally biased region" description="Basic and acidic residues" evidence="5">
    <location>
        <begin position="971"/>
        <end position="980"/>
    </location>
</feature>
<feature type="compositionally biased region" description="Basic and acidic residues" evidence="5">
    <location>
        <begin position="799"/>
        <end position="813"/>
    </location>
</feature>
<evidence type="ECO:0000256" key="1">
    <source>
        <dbReference type="ARBA" id="ARBA00022723"/>
    </source>
</evidence>
<keyword evidence="3 4" id="KW-0440">LIM domain</keyword>
<name>A0A3B5R3R5_XIPMA</name>
<evidence type="ECO:0000313" key="7">
    <source>
        <dbReference type="Ensembl" id="ENSXMAP00000037914.1"/>
    </source>
</evidence>
<dbReference type="GeneTree" id="ENSGT00940000158377"/>
<reference evidence="7" key="4">
    <citation type="submission" date="2025-09" db="UniProtKB">
        <authorList>
            <consortium name="Ensembl"/>
        </authorList>
    </citation>
    <scope>IDENTIFICATION</scope>
    <source>
        <strain evidence="7">JP 163 A</strain>
    </source>
</reference>
<feature type="compositionally biased region" description="Basic and acidic residues" evidence="5">
    <location>
        <begin position="660"/>
        <end position="671"/>
    </location>
</feature>
<evidence type="ECO:0000256" key="4">
    <source>
        <dbReference type="PROSITE-ProRule" id="PRU00125"/>
    </source>
</evidence>
<dbReference type="GO" id="GO:0046872">
    <property type="term" value="F:metal ion binding"/>
    <property type="evidence" value="ECO:0007669"/>
    <property type="project" value="UniProtKB-KW"/>
</dbReference>
<dbReference type="Proteomes" id="UP000002852">
    <property type="component" value="Unassembled WGS sequence"/>
</dbReference>
<dbReference type="SUPFAM" id="SSF57716">
    <property type="entry name" value="Glucocorticoid receptor-like (DNA-binding domain)"/>
    <property type="match status" value="1"/>
</dbReference>
<evidence type="ECO:0000256" key="3">
    <source>
        <dbReference type="ARBA" id="ARBA00023038"/>
    </source>
</evidence>
<evidence type="ECO:0000259" key="6">
    <source>
        <dbReference type="PROSITE" id="PS50023"/>
    </source>
</evidence>
<feature type="compositionally biased region" description="Polar residues" evidence="5">
    <location>
        <begin position="650"/>
        <end position="659"/>
    </location>
</feature>
<evidence type="ECO:0000313" key="8">
    <source>
        <dbReference type="Proteomes" id="UP000002852"/>
    </source>
</evidence>
<dbReference type="PANTHER" id="PTHR24206">
    <property type="entry name" value="OS06G0237300 PROTEIN"/>
    <property type="match status" value="1"/>
</dbReference>
<dbReference type="InterPro" id="IPR001781">
    <property type="entry name" value="Znf_LIM"/>
</dbReference>
<feature type="region of interest" description="Disordered" evidence="5">
    <location>
        <begin position="589"/>
        <end position="1041"/>
    </location>
</feature>
<feature type="compositionally biased region" description="Polar residues" evidence="5">
    <location>
        <begin position="194"/>
        <end position="211"/>
    </location>
</feature>
<feature type="compositionally biased region" description="Basic and acidic residues" evidence="5">
    <location>
        <begin position="701"/>
        <end position="711"/>
    </location>
</feature>
<accession>A0A3B5R3R5</accession>
<feature type="compositionally biased region" description="Basic and acidic residues" evidence="5">
    <location>
        <begin position="902"/>
        <end position="918"/>
    </location>
</feature>
<protein>
    <submittedName>
        <fullName evidence="7">Xin actin-binding repeat-containing protein 1-like</fullName>
    </submittedName>
</protein>
<dbReference type="Ensembl" id="ENSXMAT00000029549.1">
    <property type="protein sequence ID" value="ENSXMAP00000037914.1"/>
    <property type="gene ID" value="ENSXMAG00000029751.1"/>
</dbReference>